<proteinExistence type="inferred from homology"/>
<dbReference type="InterPro" id="IPR029021">
    <property type="entry name" value="Prot-tyrosine_phosphatase-like"/>
</dbReference>
<gene>
    <name evidence="2" type="primary">ssa1</name>
    <name evidence="2" type="ORF">PTE30175_01508</name>
</gene>
<evidence type="ECO:0000256" key="1">
    <source>
        <dbReference type="ARBA" id="ARBA00009580"/>
    </source>
</evidence>
<dbReference type="PANTHER" id="PTHR31126">
    <property type="entry name" value="TYROSINE-PROTEIN PHOSPHATASE"/>
    <property type="match status" value="1"/>
</dbReference>
<keyword evidence="3" id="KW-1185">Reference proteome</keyword>
<dbReference type="PANTHER" id="PTHR31126:SF1">
    <property type="entry name" value="TYROSINE SPECIFIC PROTEIN PHOSPHATASES DOMAIN-CONTAINING PROTEIN"/>
    <property type="match status" value="1"/>
</dbReference>
<name>A0A5E4TVX8_9BURK</name>
<dbReference type="OrthoDB" id="1188001at2"/>
<reference evidence="2 3" key="1">
    <citation type="submission" date="2019-08" db="EMBL/GenBank/DDBJ databases">
        <authorList>
            <person name="Peeters C."/>
        </authorList>
    </citation>
    <scope>NUCLEOTIDE SEQUENCE [LARGE SCALE GENOMIC DNA]</scope>
    <source>
        <strain evidence="2 3">LMG 30175</strain>
    </source>
</reference>
<dbReference type="AlphaFoldDB" id="A0A5E4TVX8"/>
<dbReference type="Proteomes" id="UP000414233">
    <property type="component" value="Unassembled WGS sequence"/>
</dbReference>
<dbReference type="SUPFAM" id="SSF52799">
    <property type="entry name" value="(Phosphotyrosine protein) phosphatases II"/>
    <property type="match status" value="1"/>
</dbReference>
<dbReference type="Pfam" id="PF13350">
    <property type="entry name" value="Y_phosphatase3"/>
    <property type="match status" value="1"/>
</dbReference>
<dbReference type="InterPro" id="IPR026893">
    <property type="entry name" value="Tyr/Ser_Pase_IphP-type"/>
</dbReference>
<dbReference type="RefSeq" id="WP_150696452.1">
    <property type="nucleotide sequence ID" value="NZ_CABPRZ010000005.1"/>
</dbReference>
<evidence type="ECO:0000313" key="2">
    <source>
        <dbReference type="EMBL" id="VVD90099.1"/>
    </source>
</evidence>
<dbReference type="EC" id="3.4.21.-" evidence="2"/>
<evidence type="ECO:0000313" key="3">
    <source>
        <dbReference type="Proteomes" id="UP000414233"/>
    </source>
</evidence>
<protein>
    <submittedName>
        <fullName evidence="2">Serotype-specific antigen 1</fullName>
        <ecNumber evidence="2">3.4.21.-</ecNumber>
    </submittedName>
</protein>
<keyword evidence="2" id="KW-0378">Hydrolase</keyword>
<sequence length="283" mass="30555">MTGLTASGITRLIGQLSVAASLSIAVPCGATEAGQPTDTHVAFEQIDNARDLGGLVTADGHKIKPGRLFRSANPGLASTGDIARLKTFHLDAVVDFRTPSERSPATEQAFAAAFPWISDPVLSGDFSAKSFFGWLRTATAQDADAFMIDSYRRFPSDFQSQFKAFLTLAEQNKSILYHCTKGKDRTGFASLLLLSALGVAPDTIMDNYLESNQWNAASNEATVAKVAPTGIKPDVLQALLTVKPEYLNAALDVINQQYGGMDAYLRNTLKVDVDAIKRNYLTR</sequence>
<comment type="similarity">
    <text evidence="1">Belongs to the protein-tyrosine phosphatase family.</text>
</comment>
<dbReference type="GO" id="GO:0004721">
    <property type="term" value="F:phosphoprotein phosphatase activity"/>
    <property type="evidence" value="ECO:0007669"/>
    <property type="project" value="InterPro"/>
</dbReference>
<dbReference type="EMBL" id="CABPRZ010000005">
    <property type="protein sequence ID" value="VVD90099.1"/>
    <property type="molecule type" value="Genomic_DNA"/>
</dbReference>
<accession>A0A5E4TVX8</accession>
<organism evidence="2 3">
    <name type="scientific">Pandoraea terrae</name>
    <dbReference type="NCBI Taxonomy" id="1537710"/>
    <lineage>
        <taxon>Bacteria</taxon>
        <taxon>Pseudomonadati</taxon>
        <taxon>Pseudomonadota</taxon>
        <taxon>Betaproteobacteria</taxon>
        <taxon>Burkholderiales</taxon>
        <taxon>Burkholderiaceae</taxon>
        <taxon>Pandoraea</taxon>
    </lineage>
</organism>
<dbReference type="Gene3D" id="3.90.190.10">
    <property type="entry name" value="Protein tyrosine phosphatase superfamily"/>
    <property type="match status" value="1"/>
</dbReference>